<dbReference type="SUPFAM" id="SSF82771">
    <property type="entry name" value="GIY-YIG endonuclease"/>
    <property type="match status" value="1"/>
</dbReference>
<evidence type="ECO:0000313" key="3">
    <source>
        <dbReference type="EMBL" id="MDW0114701.1"/>
    </source>
</evidence>
<dbReference type="Gene3D" id="3.40.1440.10">
    <property type="entry name" value="GIY-YIG endonuclease"/>
    <property type="match status" value="1"/>
</dbReference>
<name>A0ABU4GCR5_9BACL</name>
<evidence type="ECO:0000313" key="4">
    <source>
        <dbReference type="Proteomes" id="UP001282284"/>
    </source>
</evidence>
<proteinExistence type="inferred from homology"/>
<keyword evidence="4" id="KW-1185">Reference proteome</keyword>
<dbReference type="Pfam" id="PF01541">
    <property type="entry name" value="GIY-YIG"/>
    <property type="match status" value="1"/>
</dbReference>
<dbReference type="Proteomes" id="UP001282284">
    <property type="component" value="Unassembled WGS sequence"/>
</dbReference>
<dbReference type="PANTHER" id="PTHR34477:SF1">
    <property type="entry name" value="UPF0213 PROTEIN YHBQ"/>
    <property type="match status" value="1"/>
</dbReference>
<dbReference type="PANTHER" id="PTHR34477">
    <property type="entry name" value="UPF0213 PROTEIN YHBQ"/>
    <property type="match status" value="1"/>
</dbReference>
<dbReference type="EMBL" id="JAUBDI010000020">
    <property type="protein sequence ID" value="MDW0114701.1"/>
    <property type="molecule type" value="Genomic_DNA"/>
</dbReference>
<accession>A0ABU4GCR5</accession>
<feature type="domain" description="GIY-YIG" evidence="2">
    <location>
        <begin position="5"/>
        <end position="80"/>
    </location>
</feature>
<comment type="caution">
    <text evidence="3">The sequence shown here is derived from an EMBL/GenBank/DDBJ whole genome shotgun (WGS) entry which is preliminary data.</text>
</comment>
<sequence>MDKKLEHLFYVLECNDGSYYAGYTNDLEKRLRMHNEGKGAKYTRAKRPVRCIYFEHYATKREAMQMEYHFKQLTRKAKEQYILKERGIVDESPAECYSEWS</sequence>
<evidence type="ECO:0000256" key="1">
    <source>
        <dbReference type="ARBA" id="ARBA00007435"/>
    </source>
</evidence>
<evidence type="ECO:0000259" key="2">
    <source>
        <dbReference type="PROSITE" id="PS50164"/>
    </source>
</evidence>
<reference evidence="3 4" key="1">
    <citation type="submission" date="2023-06" db="EMBL/GenBank/DDBJ databases">
        <title>Sporosarcina sp. nov., isolated from Korean traditional fermented seafood 'Jeotgal'.</title>
        <authorList>
            <person name="Yang A.I."/>
            <person name="Shin N.-R."/>
        </authorList>
    </citation>
    <scope>NUCLEOTIDE SEQUENCE [LARGE SCALE GENOMIC DNA]</scope>
    <source>
        <strain evidence="3 4">KCTC13119</strain>
    </source>
</reference>
<dbReference type="InterPro" id="IPR035901">
    <property type="entry name" value="GIY-YIG_endonuc_sf"/>
</dbReference>
<dbReference type="InterPro" id="IPR000305">
    <property type="entry name" value="GIY-YIG_endonuc"/>
</dbReference>
<dbReference type="RefSeq" id="WP_317945932.1">
    <property type="nucleotide sequence ID" value="NZ_JAUBDI010000020.1"/>
</dbReference>
<dbReference type="CDD" id="cd10456">
    <property type="entry name" value="GIY-YIG_UPF0213"/>
    <property type="match status" value="1"/>
</dbReference>
<comment type="similarity">
    <text evidence="1">Belongs to the UPF0213 family.</text>
</comment>
<dbReference type="PROSITE" id="PS50164">
    <property type="entry name" value="GIY_YIG"/>
    <property type="match status" value="1"/>
</dbReference>
<protein>
    <submittedName>
        <fullName evidence="3">GIY-YIG nuclease family protein</fullName>
    </submittedName>
</protein>
<dbReference type="InterPro" id="IPR050190">
    <property type="entry name" value="UPF0213_domain"/>
</dbReference>
<gene>
    <name evidence="3" type="ORF">QT711_16000</name>
</gene>
<organism evidence="3 4">
    <name type="scientific">Sporosarcina saromensis</name>
    <dbReference type="NCBI Taxonomy" id="359365"/>
    <lineage>
        <taxon>Bacteria</taxon>
        <taxon>Bacillati</taxon>
        <taxon>Bacillota</taxon>
        <taxon>Bacilli</taxon>
        <taxon>Bacillales</taxon>
        <taxon>Caryophanaceae</taxon>
        <taxon>Sporosarcina</taxon>
    </lineage>
</organism>
<dbReference type="SMART" id="SM00465">
    <property type="entry name" value="GIYc"/>
    <property type="match status" value="1"/>
</dbReference>